<sequence length="120" mass="13140">MSEVVGSWAGITNETQQGMHPIFSLSCVTSRERILEEKIGGDHSSAWSLLNWEQQGKTVRIPILRQNRLCQCLSGGQPIDFAFLVDSVNPVFNATPSIVNSIGYSTNAIAKTMRANPSCE</sequence>
<protein>
    <recommendedName>
        <fullName evidence="3">GMP synthase</fullName>
    </recommendedName>
</protein>
<evidence type="ECO:0008006" key="3">
    <source>
        <dbReference type="Google" id="ProtNLM"/>
    </source>
</evidence>
<evidence type="ECO:0000313" key="2">
    <source>
        <dbReference type="Proteomes" id="UP001234178"/>
    </source>
</evidence>
<name>A0ABQ9ZF08_9CRUS</name>
<dbReference type="Proteomes" id="UP001234178">
    <property type="component" value="Unassembled WGS sequence"/>
</dbReference>
<reference evidence="1 2" key="1">
    <citation type="journal article" date="2023" name="Nucleic Acids Res.">
        <title>The hologenome of Daphnia magna reveals possible DNA methylation and microbiome-mediated evolution of the host genome.</title>
        <authorList>
            <person name="Chaturvedi A."/>
            <person name="Li X."/>
            <person name="Dhandapani V."/>
            <person name="Marshall H."/>
            <person name="Kissane S."/>
            <person name="Cuenca-Cambronero M."/>
            <person name="Asole G."/>
            <person name="Calvet F."/>
            <person name="Ruiz-Romero M."/>
            <person name="Marangio P."/>
            <person name="Guigo R."/>
            <person name="Rago D."/>
            <person name="Mirbahai L."/>
            <person name="Eastwood N."/>
            <person name="Colbourne J.K."/>
            <person name="Zhou J."/>
            <person name="Mallon E."/>
            <person name="Orsini L."/>
        </authorList>
    </citation>
    <scope>NUCLEOTIDE SEQUENCE [LARGE SCALE GENOMIC DNA]</scope>
    <source>
        <strain evidence="1">LRV0_1</strain>
    </source>
</reference>
<dbReference type="EMBL" id="JAOYFB010000003">
    <property type="protein sequence ID" value="KAK4011243.1"/>
    <property type="molecule type" value="Genomic_DNA"/>
</dbReference>
<proteinExistence type="predicted"/>
<gene>
    <name evidence="1" type="ORF">OUZ56_020356</name>
</gene>
<evidence type="ECO:0000313" key="1">
    <source>
        <dbReference type="EMBL" id="KAK4011243.1"/>
    </source>
</evidence>
<comment type="caution">
    <text evidence="1">The sequence shown here is derived from an EMBL/GenBank/DDBJ whole genome shotgun (WGS) entry which is preliminary data.</text>
</comment>
<keyword evidence="2" id="KW-1185">Reference proteome</keyword>
<accession>A0ABQ9ZF08</accession>
<organism evidence="1 2">
    <name type="scientific">Daphnia magna</name>
    <dbReference type="NCBI Taxonomy" id="35525"/>
    <lineage>
        <taxon>Eukaryota</taxon>
        <taxon>Metazoa</taxon>
        <taxon>Ecdysozoa</taxon>
        <taxon>Arthropoda</taxon>
        <taxon>Crustacea</taxon>
        <taxon>Branchiopoda</taxon>
        <taxon>Diplostraca</taxon>
        <taxon>Cladocera</taxon>
        <taxon>Anomopoda</taxon>
        <taxon>Daphniidae</taxon>
        <taxon>Daphnia</taxon>
    </lineage>
</organism>